<dbReference type="Gene3D" id="3.40.50.2300">
    <property type="match status" value="2"/>
</dbReference>
<evidence type="ECO:0000313" key="6">
    <source>
        <dbReference type="Proteomes" id="UP001205890"/>
    </source>
</evidence>
<keyword evidence="1" id="KW-0805">Transcription regulation</keyword>
<dbReference type="RefSeq" id="WP_254746054.1">
    <property type="nucleotide sequence ID" value="NZ_JANCLU010000028.1"/>
</dbReference>
<dbReference type="SUPFAM" id="SSF53822">
    <property type="entry name" value="Periplasmic binding protein-like I"/>
    <property type="match status" value="1"/>
</dbReference>
<dbReference type="Proteomes" id="UP001205890">
    <property type="component" value="Unassembled WGS sequence"/>
</dbReference>
<evidence type="ECO:0000259" key="4">
    <source>
        <dbReference type="PROSITE" id="PS50932"/>
    </source>
</evidence>
<dbReference type="Pfam" id="PF13377">
    <property type="entry name" value="Peripla_BP_3"/>
    <property type="match status" value="1"/>
</dbReference>
<proteinExistence type="predicted"/>
<sequence>MNEASKTMTARDLARLIGVSQSAVSRAFTPGASISEDLRQRILAAAQRFGYRPNVIASILSRQKSDIIALVVSDLRNPYYPGLLERLSRSLQARGLQCLLFNIAPGSDVRQQLMALRQYHVDALVVISATVLSAEEIVLAAEGRRVVLVNRIAPEARLTTVSCDNAHGARAIADHFHALGRRRAAFVAGLTGTVVSLQRQNAFVTRLAELGMTLTASIGAGEYSYEAGYRAGLELGRAGGTDAVFFANDILALGGLDALREGCGVRVPEDIAVAGFDDIPMANWPHYSLTTYRQPIDELVGRILDVISGGDATPALHLLEGDMVVRRSTTPPV</sequence>
<dbReference type="EMBL" id="JANCLU010000028">
    <property type="protein sequence ID" value="MCP8940837.1"/>
    <property type="molecule type" value="Genomic_DNA"/>
</dbReference>
<evidence type="ECO:0000256" key="3">
    <source>
        <dbReference type="ARBA" id="ARBA00023163"/>
    </source>
</evidence>
<dbReference type="Pfam" id="PF00356">
    <property type="entry name" value="LacI"/>
    <property type="match status" value="1"/>
</dbReference>
<dbReference type="GO" id="GO:0003677">
    <property type="term" value="F:DNA binding"/>
    <property type="evidence" value="ECO:0007669"/>
    <property type="project" value="UniProtKB-KW"/>
</dbReference>
<dbReference type="PANTHER" id="PTHR30146:SF109">
    <property type="entry name" value="HTH-TYPE TRANSCRIPTIONAL REGULATOR GALS"/>
    <property type="match status" value="1"/>
</dbReference>
<dbReference type="InterPro" id="IPR000843">
    <property type="entry name" value="HTH_LacI"/>
</dbReference>
<dbReference type="InterPro" id="IPR046335">
    <property type="entry name" value="LacI/GalR-like_sensor"/>
</dbReference>
<dbReference type="Gene3D" id="1.10.260.40">
    <property type="entry name" value="lambda repressor-like DNA-binding domains"/>
    <property type="match status" value="1"/>
</dbReference>
<feature type="domain" description="HTH lacI-type" evidence="4">
    <location>
        <begin position="8"/>
        <end position="62"/>
    </location>
</feature>
<dbReference type="CDD" id="cd06278">
    <property type="entry name" value="PBP1_LacI-like"/>
    <property type="match status" value="1"/>
</dbReference>
<comment type="caution">
    <text evidence="5">The sequence shown here is derived from an EMBL/GenBank/DDBJ whole genome shotgun (WGS) entry which is preliminary data.</text>
</comment>
<dbReference type="InterPro" id="IPR010982">
    <property type="entry name" value="Lambda_DNA-bd_dom_sf"/>
</dbReference>
<evidence type="ECO:0000313" key="5">
    <source>
        <dbReference type="EMBL" id="MCP8940837.1"/>
    </source>
</evidence>
<organism evidence="5 6">
    <name type="scientific">Alsobacter ponti</name>
    <dbReference type="NCBI Taxonomy" id="2962936"/>
    <lineage>
        <taxon>Bacteria</taxon>
        <taxon>Pseudomonadati</taxon>
        <taxon>Pseudomonadota</taxon>
        <taxon>Alphaproteobacteria</taxon>
        <taxon>Hyphomicrobiales</taxon>
        <taxon>Alsobacteraceae</taxon>
        <taxon>Alsobacter</taxon>
    </lineage>
</organism>
<dbReference type="PANTHER" id="PTHR30146">
    <property type="entry name" value="LACI-RELATED TRANSCRIPTIONAL REPRESSOR"/>
    <property type="match status" value="1"/>
</dbReference>
<dbReference type="InterPro" id="IPR028082">
    <property type="entry name" value="Peripla_BP_I"/>
</dbReference>
<keyword evidence="2 5" id="KW-0238">DNA-binding</keyword>
<keyword evidence="6" id="KW-1185">Reference proteome</keyword>
<keyword evidence="3" id="KW-0804">Transcription</keyword>
<reference evidence="5 6" key="1">
    <citation type="submission" date="2022-07" db="EMBL/GenBank/DDBJ databases">
        <authorList>
            <person name="Li W.-J."/>
            <person name="Deng Q.-Q."/>
        </authorList>
    </citation>
    <scope>NUCLEOTIDE SEQUENCE [LARGE SCALE GENOMIC DNA]</scope>
    <source>
        <strain evidence="5 6">SYSU M60028</strain>
    </source>
</reference>
<evidence type="ECO:0000256" key="1">
    <source>
        <dbReference type="ARBA" id="ARBA00023015"/>
    </source>
</evidence>
<gene>
    <name evidence="5" type="ORF">NK718_20110</name>
</gene>
<evidence type="ECO:0000256" key="2">
    <source>
        <dbReference type="ARBA" id="ARBA00023125"/>
    </source>
</evidence>
<dbReference type="SMART" id="SM00354">
    <property type="entry name" value="HTH_LACI"/>
    <property type="match status" value="1"/>
</dbReference>
<name>A0ABT1LH55_9HYPH</name>
<dbReference type="PROSITE" id="PS50932">
    <property type="entry name" value="HTH_LACI_2"/>
    <property type="match status" value="1"/>
</dbReference>
<dbReference type="CDD" id="cd01392">
    <property type="entry name" value="HTH_LacI"/>
    <property type="match status" value="1"/>
</dbReference>
<accession>A0ABT1LH55</accession>
<protein>
    <submittedName>
        <fullName evidence="5">LacI family DNA-binding transcriptional regulator</fullName>
    </submittedName>
</protein>
<dbReference type="SUPFAM" id="SSF47413">
    <property type="entry name" value="lambda repressor-like DNA-binding domains"/>
    <property type="match status" value="1"/>
</dbReference>